<dbReference type="Gene3D" id="3.30.565.10">
    <property type="entry name" value="Histidine kinase-like ATPase, C-terminal domain"/>
    <property type="match status" value="1"/>
</dbReference>
<dbReference type="InterPro" id="IPR020568">
    <property type="entry name" value="Ribosomal_Su5_D2-typ_SF"/>
</dbReference>
<dbReference type="PROSITE" id="PS00177">
    <property type="entry name" value="TOPOISOMERASE_II"/>
    <property type="match status" value="1"/>
</dbReference>
<keyword evidence="8" id="KW-0547">Nucleotide-binding</keyword>
<dbReference type="EC" id="5.6.2.2" evidence="8"/>
<evidence type="ECO:0000256" key="8">
    <source>
        <dbReference type="HAMAP-Rule" id="MF_00939"/>
    </source>
</evidence>
<dbReference type="PRINTS" id="PR01159">
    <property type="entry name" value="DNAGYRASEB"/>
</dbReference>
<dbReference type="NCBIfam" id="NF004189">
    <property type="entry name" value="PRK05644.1"/>
    <property type="match status" value="1"/>
</dbReference>
<dbReference type="Pfam" id="PF02518">
    <property type="entry name" value="HATPase_c"/>
    <property type="match status" value="1"/>
</dbReference>
<feature type="binding site" evidence="8">
    <location>
        <position position="49"/>
    </location>
    <ligand>
        <name>ATP</name>
        <dbReference type="ChEBI" id="CHEBI:30616"/>
    </ligand>
</feature>
<dbReference type="CDD" id="cd16928">
    <property type="entry name" value="HATPase_GyrB-like"/>
    <property type="match status" value="1"/>
</dbReference>
<keyword evidence="7 8" id="KW-0413">Isomerase</keyword>
<dbReference type="RefSeq" id="WP_307338482.1">
    <property type="nucleotide sequence ID" value="NZ_JAUSUD010000004.1"/>
</dbReference>
<dbReference type="InterPro" id="IPR005740">
    <property type="entry name" value="ParE_type2"/>
</dbReference>
<comment type="subunit">
    <text evidence="8">Heterotetramer composed of ParC and ParE.</text>
</comment>
<comment type="caution">
    <text evidence="11">The sequence shown here is derived from an EMBL/GenBank/DDBJ whole genome shotgun (WGS) entry which is preliminary data.</text>
</comment>
<evidence type="ECO:0000256" key="1">
    <source>
        <dbReference type="ARBA" id="ARBA00000185"/>
    </source>
</evidence>
<dbReference type="SUPFAM" id="SSF54211">
    <property type="entry name" value="Ribosomal protein S5 domain 2-like"/>
    <property type="match status" value="1"/>
</dbReference>
<feature type="domain" description="Toprim" evidence="10">
    <location>
        <begin position="423"/>
        <end position="537"/>
    </location>
</feature>
<feature type="binding site" evidence="8">
    <location>
        <position position="9"/>
    </location>
    <ligand>
        <name>ATP</name>
        <dbReference type="ChEBI" id="CHEBI:30616"/>
    </ligand>
</feature>
<name>A0ABT9ZDC6_9BACI</name>
<dbReference type="SMART" id="SM00387">
    <property type="entry name" value="HATPase_c"/>
    <property type="match status" value="1"/>
</dbReference>
<comment type="cofactor">
    <cofactor evidence="2">
        <name>Mg(2+)</name>
        <dbReference type="ChEBI" id="CHEBI:18420"/>
    </cofactor>
</comment>
<dbReference type="InterPro" id="IPR036890">
    <property type="entry name" value="HATPase_C_sf"/>
</dbReference>
<keyword evidence="12" id="KW-1185">Reference proteome</keyword>
<feature type="binding site" evidence="8">
    <location>
        <position position="340"/>
    </location>
    <ligand>
        <name>ATP</name>
        <dbReference type="ChEBI" id="CHEBI:30616"/>
    </ligand>
</feature>
<dbReference type="InterPro" id="IPR013759">
    <property type="entry name" value="Topo_IIA_B_C"/>
</dbReference>
<dbReference type="Pfam" id="PF00204">
    <property type="entry name" value="DNA_gyraseB"/>
    <property type="match status" value="1"/>
</dbReference>
<dbReference type="InterPro" id="IPR006171">
    <property type="entry name" value="TOPRIM_dom"/>
</dbReference>
<evidence type="ECO:0000256" key="7">
    <source>
        <dbReference type="ARBA" id="ARBA00023235"/>
    </source>
</evidence>
<dbReference type="InterPro" id="IPR001241">
    <property type="entry name" value="Topo_IIA"/>
</dbReference>
<dbReference type="InterPro" id="IPR018522">
    <property type="entry name" value="TopoIIA_CS"/>
</dbReference>
<evidence type="ECO:0000259" key="10">
    <source>
        <dbReference type="PROSITE" id="PS50880"/>
    </source>
</evidence>
<dbReference type="PANTHER" id="PTHR45866:SF12">
    <property type="entry name" value="DNA TOPOISOMERASE 4 SUBUNIT B"/>
    <property type="match status" value="1"/>
</dbReference>
<evidence type="ECO:0000256" key="9">
    <source>
        <dbReference type="SAM" id="MobiDB-lite"/>
    </source>
</evidence>
<dbReference type="PANTHER" id="PTHR45866">
    <property type="entry name" value="DNA GYRASE/TOPOISOMERASE SUBUNIT B"/>
    <property type="match status" value="1"/>
</dbReference>
<keyword evidence="8" id="KW-0067">ATP-binding</keyword>
<keyword evidence="6 8" id="KW-0238">DNA-binding</keyword>
<feature type="binding site" evidence="8">
    <location>
        <position position="76"/>
    </location>
    <ligand>
        <name>ATP</name>
        <dbReference type="ChEBI" id="CHEBI:30616"/>
    </ligand>
</feature>
<comment type="similarity">
    <text evidence="8">Belongs to the type II topoisomerase family. ParE type 2 subfamily.</text>
</comment>
<dbReference type="NCBIfam" id="TIGR01058">
    <property type="entry name" value="parE_Gpos"/>
    <property type="match status" value="1"/>
</dbReference>
<evidence type="ECO:0000313" key="12">
    <source>
        <dbReference type="Proteomes" id="UP001234495"/>
    </source>
</evidence>
<feature type="region of interest" description="Disordered" evidence="9">
    <location>
        <begin position="390"/>
        <end position="423"/>
    </location>
</feature>
<keyword evidence="3" id="KW-0479">Metal-binding</keyword>
<evidence type="ECO:0000256" key="5">
    <source>
        <dbReference type="ARBA" id="ARBA00023029"/>
    </source>
</evidence>
<dbReference type="EMBL" id="JAUSUD010000004">
    <property type="protein sequence ID" value="MDQ0229939.1"/>
    <property type="molecule type" value="Genomic_DNA"/>
</dbReference>
<dbReference type="CDD" id="cd00822">
    <property type="entry name" value="TopoII_Trans_DNA_gyrase"/>
    <property type="match status" value="1"/>
</dbReference>
<evidence type="ECO:0000256" key="2">
    <source>
        <dbReference type="ARBA" id="ARBA00001946"/>
    </source>
</evidence>
<dbReference type="HAMAP" id="MF_00939">
    <property type="entry name" value="ParE_type2"/>
    <property type="match status" value="1"/>
</dbReference>
<keyword evidence="4" id="KW-0460">Magnesium</keyword>
<dbReference type="Gene3D" id="3.40.50.670">
    <property type="match status" value="1"/>
</dbReference>
<dbReference type="SUPFAM" id="SSF56719">
    <property type="entry name" value="Type II DNA topoisomerase"/>
    <property type="match status" value="1"/>
</dbReference>
<dbReference type="Proteomes" id="UP001234495">
    <property type="component" value="Unassembled WGS sequence"/>
</dbReference>
<evidence type="ECO:0000256" key="3">
    <source>
        <dbReference type="ARBA" id="ARBA00022723"/>
    </source>
</evidence>
<dbReference type="InterPro" id="IPR014721">
    <property type="entry name" value="Ribsml_uS5_D2-typ_fold_subgr"/>
</dbReference>
<dbReference type="InterPro" id="IPR013760">
    <property type="entry name" value="Topo_IIA-like_dom_sf"/>
</dbReference>
<accession>A0ABT9ZDC6</accession>
<feature type="site" description="Interaction with DNA" evidence="8">
    <location>
        <position position="509"/>
    </location>
</feature>
<keyword evidence="5 8" id="KW-0799">Topoisomerase</keyword>
<dbReference type="InterPro" id="IPR000565">
    <property type="entry name" value="Topo_IIA_B"/>
</dbReference>
<dbReference type="GO" id="GO:0016853">
    <property type="term" value="F:isomerase activity"/>
    <property type="evidence" value="ECO:0007669"/>
    <property type="project" value="UniProtKB-KW"/>
</dbReference>
<dbReference type="Gene3D" id="3.30.230.10">
    <property type="match status" value="1"/>
</dbReference>
<sequence length="655" mass="72911">MGKQQQFDYNDDAIQVLEGLEAVRKRPGMYIGSTDSRGLHHLVYEIVDNSVDEALAGHGDHIIVKIHRDNSISVQDKGRGMPTGMHKLGKPTPEVILTVLHAGGKFGQGGYKTSGGLHGVGASVVNALSEWLVVTIHREGFIYEQRFENGGIPATTLTKKGKTNKTGTTIHFKPDPIIFSTTTYNFETLSERLRESAFLLKGFKIELIDERNDLNEIYHYETGIEAFVTYLNEEKDVLHPVVSFEGEQNGIEVDFAFQFNDGYSENILSFVNNVRTKDGGTHEAGSKTAMTRAFNEYARKTGMLKEKDKNLEGSDIREGLAAIISVRIPEELLQFEGQTKGKLGTSEARAAVDAIVSENLAYFLEENPDSATLLVKKSIKAYQAREAARKAREEARSGKKRKRSETTLSGKLTPAQSRNPNKNELYLVEGDSAGGSAKQGRDRRFQAVLPLRGKVINTEKAKLADIFKNEEINTIIHAIGGGVGADFEVEDINYDKVIIMTDADTDGAHIQVLLLTFFYRYMKPLIEHGKVFIALPPLYKVSKGTGKKEVIEYAWSDEELDGAISKIGKGYMIQRYKGLGEMNADQLWETTMNPGTRTLIRVKIDDAARAERRITTLMGDKVEPRRKWIESNVAFGLDEDTNILENEHLSVAEEV</sequence>
<dbReference type="NCBIfam" id="NF011501">
    <property type="entry name" value="PRK14939.1"/>
    <property type="match status" value="1"/>
</dbReference>
<dbReference type="PRINTS" id="PR00418">
    <property type="entry name" value="TPI2FAMILY"/>
</dbReference>
<organism evidence="11 12">
    <name type="scientific">Metabacillus malikii</name>
    <dbReference type="NCBI Taxonomy" id="1504265"/>
    <lineage>
        <taxon>Bacteria</taxon>
        <taxon>Bacillati</taxon>
        <taxon>Bacillota</taxon>
        <taxon>Bacilli</taxon>
        <taxon>Bacillales</taxon>
        <taxon>Bacillaceae</taxon>
        <taxon>Metabacillus</taxon>
    </lineage>
</organism>
<evidence type="ECO:0000256" key="4">
    <source>
        <dbReference type="ARBA" id="ARBA00022842"/>
    </source>
</evidence>
<feature type="site" description="Interaction with DNA" evidence="8">
    <location>
        <position position="457"/>
    </location>
</feature>
<dbReference type="Pfam" id="PF01751">
    <property type="entry name" value="Toprim"/>
    <property type="match status" value="1"/>
</dbReference>
<dbReference type="SUPFAM" id="SSF55874">
    <property type="entry name" value="ATPase domain of HSP90 chaperone/DNA topoisomerase II/histidine kinase"/>
    <property type="match status" value="1"/>
</dbReference>
<dbReference type="InterPro" id="IPR003594">
    <property type="entry name" value="HATPase_dom"/>
</dbReference>
<evidence type="ECO:0000313" key="11">
    <source>
        <dbReference type="EMBL" id="MDQ0229939.1"/>
    </source>
</evidence>
<dbReference type="PROSITE" id="PS50880">
    <property type="entry name" value="TOPRIM"/>
    <property type="match status" value="1"/>
</dbReference>
<feature type="site" description="Interaction with DNA" evidence="8">
    <location>
        <position position="625"/>
    </location>
</feature>
<protein>
    <recommendedName>
        <fullName evidence="8">DNA topoisomerase 4 subunit B</fullName>
        <ecNumber evidence="8">5.6.2.2</ecNumber>
    </recommendedName>
    <alternativeName>
        <fullName evidence="8">Topoisomerase IV subunit B</fullName>
    </alternativeName>
</protein>
<proteinExistence type="inferred from homology"/>
<comment type="function">
    <text evidence="8">Topoisomerase IV is essential for chromosome segregation. It relaxes supercoiled DNA. Performs the decatenation events required during the replication of a circular DNA molecule.</text>
</comment>
<dbReference type="InterPro" id="IPR013506">
    <property type="entry name" value="Topo_IIA_bsu_dom2"/>
</dbReference>
<dbReference type="SMART" id="SM00433">
    <property type="entry name" value="TOP2c"/>
    <property type="match status" value="1"/>
</dbReference>
<feature type="binding site" evidence="8">
    <location>
        <begin position="116"/>
        <end position="122"/>
    </location>
    <ligand>
        <name>ATP</name>
        <dbReference type="ChEBI" id="CHEBI:30616"/>
    </ligand>
</feature>
<feature type="compositionally biased region" description="Polar residues" evidence="9">
    <location>
        <begin position="406"/>
        <end position="422"/>
    </location>
</feature>
<dbReference type="Pfam" id="PF00986">
    <property type="entry name" value="DNA_gyraseB_C"/>
    <property type="match status" value="1"/>
</dbReference>
<gene>
    <name evidence="8" type="primary">parE</name>
    <name evidence="11" type="ORF">J2S19_001191</name>
</gene>
<reference evidence="11 12" key="1">
    <citation type="submission" date="2023-07" db="EMBL/GenBank/DDBJ databases">
        <title>Genomic Encyclopedia of Type Strains, Phase IV (KMG-IV): sequencing the most valuable type-strain genomes for metagenomic binning, comparative biology and taxonomic classification.</title>
        <authorList>
            <person name="Goeker M."/>
        </authorList>
    </citation>
    <scope>NUCLEOTIDE SEQUENCE [LARGE SCALE GENOMIC DNA]</scope>
    <source>
        <strain evidence="11 12">DSM 29005</strain>
    </source>
</reference>
<evidence type="ECO:0000256" key="6">
    <source>
        <dbReference type="ARBA" id="ARBA00023125"/>
    </source>
</evidence>
<comment type="catalytic activity">
    <reaction evidence="1 8">
        <text>ATP-dependent breakage, passage and rejoining of double-stranded DNA.</text>
        <dbReference type="EC" id="5.6.2.2"/>
    </reaction>
</comment>
<dbReference type="InterPro" id="IPR002288">
    <property type="entry name" value="DNA_gyrase_B_C"/>
</dbReference>